<dbReference type="RefSeq" id="WP_061070905.1">
    <property type="nucleotide sequence ID" value="NZ_CP014060.2"/>
</dbReference>
<dbReference type="SUPFAM" id="SSF51735">
    <property type="entry name" value="NAD(P)-binding Rossmann-fold domains"/>
    <property type="match status" value="1"/>
</dbReference>
<reference evidence="5" key="1">
    <citation type="submission" date="2015-12" db="EMBL/GenBank/DDBJ databases">
        <title>FDA dAtabase for Regulatory Grade micrObial Sequences (FDA-ARGOS): Supporting development and validation of Infectious Disease Dx tests.</title>
        <authorList>
            <person name="Case J."/>
            <person name="Tallon L."/>
            <person name="Sadzewicz L."/>
            <person name="Sengamalay N."/>
            <person name="Ott S."/>
            <person name="Godinez A."/>
            <person name="Nagaraj S."/>
            <person name="Nadendla S."/>
            <person name="Sichtig H."/>
        </authorList>
    </citation>
    <scope>NUCLEOTIDE SEQUENCE [LARGE SCALE GENOMIC DNA]</scope>
    <source>
        <strain evidence="5">FDAARGOS_147</strain>
    </source>
</reference>
<dbReference type="AlphaFoldDB" id="A0A0X8NUW1"/>
<protein>
    <submittedName>
        <fullName evidence="4">Epimerase</fullName>
    </submittedName>
</protein>
<dbReference type="Proteomes" id="UP000060602">
    <property type="component" value="Chromosome"/>
</dbReference>
<evidence type="ECO:0000313" key="5">
    <source>
        <dbReference type="Proteomes" id="UP000060602"/>
    </source>
</evidence>
<comment type="similarity">
    <text evidence="2">Belongs to the NAD(P)-dependent epimerase/dehydratase family. Dihydroflavonol-4-reductase subfamily.</text>
</comment>
<accession>A0A0X8NUW1</accession>
<proteinExistence type="inferred from homology"/>
<dbReference type="PANTHER" id="PTHR10366">
    <property type="entry name" value="NAD DEPENDENT EPIMERASE/DEHYDRATASE"/>
    <property type="match status" value="1"/>
</dbReference>
<gene>
    <name evidence="4" type="ORF">AL504_01285</name>
</gene>
<evidence type="ECO:0000256" key="2">
    <source>
        <dbReference type="ARBA" id="ARBA00023445"/>
    </source>
</evidence>
<sequence length="339" mass="36627">MNKTVLVTGGTGFVAGWCIVELLRRGYRVRTTLRDLAKAPAVRMAVATQVEAGDRLAFCAADLTADGGWQAAMAGCDYVLHVASPLGIGPAASMADMVAPARDGTIRVLRAAIEAGVKRVVMTSAAAVATPPLRNGDSLSDETVWFDPDEPDVDAYRRSKRLAEEAAWNFMRTRGETQRLTTVLPGAVFGPVLSADNLGSVLIIKRLLDGRMPANPRLGFEVVDVRDLADAHIRAMESEQAAGQRFLAVGEFMWMSDIAHALRAMLGAAARKVPTRNLPDFVFRLVARRDPAMRAMVPRLGRKIRHSAAKAREQLGWRTRPAITTLVDCARSLPSGDAS</sequence>
<dbReference type="EMBL" id="CP014060">
    <property type="protein sequence ID" value="AMG34812.1"/>
    <property type="molecule type" value="Genomic_DNA"/>
</dbReference>
<dbReference type="GO" id="GO:0016616">
    <property type="term" value="F:oxidoreductase activity, acting on the CH-OH group of donors, NAD or NADP as acceptor"/>
    <property type="evidence" value="ECO:0007669"/>
    <property type="project" value="TreeGrafter"/>
</dbReference>
<dbReference type="InterPro" id="IPR050425">
    <property type="entry name" value="NAD(P)_dehydrat-like"/>
</dbReference>
<dbReference type="InterPro" id="IPR001509">
    <property type="entry name" value="Epimerase_deHydtase"/>
</dbReference>
<dbReference type="FunFam" id="3.40.50.720:FF:000336">
    <property type="entry name" value="Aldehyde reductase"/>
    <property type="match status" value="1"/>
</dbReference>
<evidence type="ECO:0000313" key="4">
    <source>
        <dbReference type="EMBL" id="AMG34812.1"/>
    </source>
</evidence>
<keyword evidence="1" id="KW-0560">Oxidoreductase</keyword>
<organism evidence="4 5">
    <name type="scientific">Alcaligenes xylosoxydans xylosoxydans</name>
    <name type="common">Achromobacter xylosoxidans</name>
    <dbReference type="NCBI Taxonomy" id="85698"/>
    <lineage>
        <taxon>Bacteria</taxon>
        <taxon>Pseudomonadati</taxon>
        <taxon>Pseudomonadota</taxon>
        <taxon>Betaproteobacteria</taxon>
        <taxon>Burkholderiales</taxon>
        <taxon>Alcaligenaceae</taxon>
        <taxon>Achromobacter</taxon>
    </lineage>
</organism>
<name>A0A0X8NUW1_ALCXX</name>
<feature type="domain" description="NAD-dependent epimerase/dehydratase" evidence="3">
    <location>
        <begin position="5"/>
        <end position="241"/>
    </location>
</feature>
<evidence type="ECO:0000256" key="1">
    <source>
        <dbReference type="ARBA" id="ARBA00023002"/>
    </source>
</evidence>
<dbReference type="PANTHER" id="PTHR10366:SF564">
    <property type="entry name" value="STEROL-4-ALPHA-CARBOXYLATE 3-DEHYDROGENASE, DECARBOXYLATING"/>
    <property type="match status" value="1"/>
</dbReference>
<dbReference type="InterPro" id="IPR036291">
    <property type="entry name" value="NAD(P)-bd_dom_sf"/>
</dbReference>
<dbReference type="Gene3D" id="3.40.50.720">
    <property type="entry name" value="NAD(P)-binding Rossmann-like Domain"/>
    <property type="match status" value="1"/>
</dbReference>
<evidence type="ECO:0000259" key="3">
    <source>
        <dbReference type="Pfam" id="PF01370"/>
    </source>
</evidence>
<dbReference type="Pfam" id="PF01370">
    <property type="entry name" value="Epimerase"/>
    <property type="match status" value="1"/>
</dbReference>